<gene>
    <name evidence="3" type="ORF">IDJ75_15310</name>
</gene>
<feature type="domain" description="Phage integrase SAM-like" evidence="2">
    <location>
        <begin position="91"/>
        <end position="185"/>
    </location>
</feature>
<comment type="caution">
    <text evidence="3">The sequence shown here is derived from an EMBL/GenBank/DDBJ whole genome shotgun (WGS) entry which is preliminary data.</text>
</comment>
<organism evidence="3 4">
    <name type="scientific">Mucilaginibacter rigui</name>
    <dbReference type="NCBI Taxonomy" id="534635"/>
    <lineage>
        <taxon>Bacteria</taxon>
        <taxon>Pseudomonadati</taxon>
        <taxon>Bacteroidota</taxon>
        <taxon>Sphingobacteriia</taxon>
        <taxon>Sphingobacteriales</taxon>
        <taxon>Sphingobacteriaceae</taxon>
        <taxon>Mucilaginibacter</taxon>
    </lineage>
</organism>
<reference evidence="3 4" key="1">
    <citation type="submission" date="2020-09" db="EMBL/GenBank/DDBJ databases">
        <title>Novel species of Mucilaginibacter isolated from a glacier on the Tibetan Plateau.</title>
        <authorList>
            <person name="Liu Q."/>
            <person name="Xin Y.-H."/>
        </authorList>
    </citation>
    <scope>NUCLEOTIDE SEQUENCE [LARGE SCALE GENOMIC DNA]</scope>
    <source>
        <strain evidence="3 4">CGMCC 1.13878</strain>
    </source>
</reference>
<dbReference type="RefSeq" id="WP_191176492.1">
    <property type="nucleotide sequence ID" value="NZ_JACWMW010000003.1"/>
</dbReference>
<sequence length="201" mass="23563">MAKVHIRKKALTKGCHSIFLDFSPPLRNPKTGKPQRYEFLDLFTYDKPITNLERRHNSETMELIENLRATRMLDIQNRKYGFVSDRDRSASFVDYFKEFIYTKTNSDCDNNAMSFRHFVAFAGHDLIFNDLDEFMCEDYKNFMLSGPGISRRGRPISRNTAANYFAKFRNALKRAYKQGLITLDLHSQVDPIKLKRRAEAN</sequence>
<dbReference type="Pfam" id="PF13102">
    <property type="entry name" value="Phage_int_SAM_5"/>
    <property type="match status" value="1"/>
</dbReference>
<protein>
    <submittedName>
        <fullName evidence="3">Phage integrase SAM-like domain-containing protein</fullName>
    </submittedName>
</protein>
<accession>A0ABR7X7T1</accession>
<dbReference type="InterPro" id="IPR010998">
    <property type="entry name" value="Integrase_recombinase_N"/>
</dbReference>
<keyword evidence="1" id="KW-0238">DNA-binding</keyword>
<dbReference type="InterPro" id="IPR025269">
    <property type="entry name" value="SAM-like_dom"/>
</dbReference>
<evidence type="ECO:0000256" key="1">
    <source>
        <dbReference type="ARBA" id="ARBA00023125"/>
    </source>
</evidence>
<evidence type="ECO:0000313" key="3">
    <source>
        <dbReference type="EMBL" id="MBD1386653.1"/>
    </source>
</evidence>
<dbReference type="Proteomes" id="UP000618754">
    <property type="component" value="Unassembled WGS sequence"/>
</dbReference>
<dbReference type="SUPFAM" id="SSF56349">
    <property type="entry name" value="DNA breaking-rejoining enzymes"/>
    <property type="match status" value="1"/>
</dbReference>
<keyword evidence="4" id="KW-1185">Reference proteome</keyword>
<name>A0ABR7X7T1_9SPHI</name>
<proteinExistence type="predicted"/>
<dbReference type="Gene3D" id="1.10.150.130">
    <property type="match status" value="1"/>
</dbReference>
<evidence type="ECO:0000259" key="2">
    <source>
        <dbReference type="Pfam" id="PF13102"/>
    </source>
</evidence>
<evidence type="ECO:0000313" key="4">
    <source>
        <dbReference type="Proteomes" id="UP000618754"/>
    </source>
</evidence>
<dbReference type="EMBL" id="JACWMW010000003">
    <property type="protein sequence ID" value="MBD1386653.1"/>
    <property type="molecule type" value="Genomic_DNA"/>
</dbReference>
<dbReference type="InterPro" id="IPR011010">
    <property type="entry name" value="DNA_brk_join_enz"/>
</dbReference>